<dbReference type="Gene3D" id="3.40.50.2300">
    <property type="match status" value="2"/>
</dbReference>
<dbReference type="CDD" id="cd06288">
    <property type="entry name" value="PBP1_sucrose_transcription_regulator"/>
    <property type="match status" value="1"/>
</dbReference>
<evidence type="ECO:0000256" key="3">
    <source>
        <dbReference type="ARBA" id="ARBA00023125"/>
    </source>
</evidence>
<dbReference type="CDD" id="cd01392">
    <property type="entry name" value="HTH_LacI"/>
    <property type="match status" value="1"/>
</dbReference>
<reference evidence="7 8" key="1">
    <citation type="journal article" date="2013" name="ISME J.">
        <title>A metabolic model for members of the genus Tetrasphaera involved in enhanced biological phosphorus removal.</title>
        <authorList>
            <person name="Kristiansen R."/>
            <person name="Nguyen H.T.T."/>
            <person name="Saunders A.M."/>
            <person name="Nielsen J.L."/>
            <person name="Wimmer R."/>
            <person name="Le V.Q."/>
            <person name="McIlroy S.J."/>
            <person name="Petrovski S."/>
            <person name="Seviour R.J."/>
            <person name="Calteau A."/>
            <person name="Nielsen K.L."/>
            <person name="Nielsen P.H."/>
        </authorList>
    </citation>
    <scope>NUCLEOTIDE SEQUENCE [LARGE SCALE GENOMIC DNA]</scope>
    <source>
        <strain evidence="7 8">T1-X7</strain>
    </source>
</reference>
<dbReference type="SUPFAM" id="SSF53822">
    <property type="entry name" value="Periplasmic binding protein-like I"/>
    <property type="match status" value="1"/>
</dbReference>
<dbReference type="InterPro" id="IPR046335">
    <property type="entry name" value="LacI/GalR-like_sensor"/>
</dbReference>
<dbReference type="STRING" id="1194083.BN12_1910002"/>
<dbReference type="PANTHER" id="PTHR30146:SF148">
    <property type="entry name" value="HTH-TYPE TRANSCRIPTIONAL REPRESSOR PURR-RELATED"/>
    <property type="match status" value="1"/>
</dbReference>
<evidence type="ECO:0000256" key="4">
    <source>
        <dbReference type="ARBA" id="ARBA00023163"/>
    </source>
</evidence>
<protein>
    <submittedName>
        <fullName evidence="7">Putative transcriptional regulator, lacI family</fullName>
    </submittedName>
</protein>
<dbReference type="GO" id="GO:0000976">
    <property type="term" value="F:transcription cis-regulatory region binding"/>
    <property type="evidence" value="ECO:0007669"/>
    <property type="project" value="TreeGrafter"/>
</dbReference>
<dbReference type="PANTHER" id="PTHR30146">
    <property type="entry name" value="LACI-RELATED TRANSCRIPTIONAL REPRESSOR"/>
    <property type="match status" value="1"/>
</dbReference>
<comment type="caution">
    <text evidence="7">The sequence shown here is derived from an EMBL/GenBank/DDBJ whole genome shotgun (WGS) entry which is preliminary data.</text>
</comment>
<feature type="region of interest" description="Disordered" evidence="5">
    <location>
        <begin position="341"/>
        <end position="361"/>
    </location>
</feature>
<evidence type="ECO:0000256" key="1">
    <source>
        <dbReference type="ARBA" id="ARBA00022491"/>
    </source>
</evidence>
<keyword evidence="2" id="KW-0805">Transcription regulation</keyword>
<keyword evidence="3" id="KW-0238">DNA-binding</keyword>
<dbReference type="SMART" id="SM00354">
    <property type="entry name" value="HTH_LACI"/>
    <property type="match status" value="1"/>
</dbReference>
<keyword evidence="4" id="KW-0804">Transcription</keyword>
<dbReference type="Pfam" id="PF13377">
    <property type="entry name" value="Peripla_BP_3"/>
    <property type="match status" value="1"/>
</dbReference>
<evidence type="ECO:0000313" key="7">
    <source>
        <dbReference type="EMBL" id="CCH77404.1"/>
    </source>
</evidence>
<feature type="domain" description="HTH lacI-type" evidence="6">
    <location>
        <begin position="4"/>
        <end position="60"/>
    </location>
</feature>
<dbReference type="InterPro" id="IPR028082">
    <property type="entry name" value="Peripla_BP_I"/>
</dbReference>
<accession>A0A077LZN7</accession>
<keyword evidence="1" id="KW-0678">Repressor</keyword>
<evidence type="ECO:0000259" key="6">
    <source>
        <dbReference type="PROSITE" id="PS50932"/>
    </source>
</evidence>
<dbReference type="Pfam" id="PF00356">
    <property type="entry name" value="LacI"/>
    <property type="match status" value="1"/>
</dbReference>
<dbReference type="InterPro" id="IPR000843">
    <property type="entry name" value="HTH_LacI"/>
</dbReference>
<dbReference type="EMBL" id="CAJB01000103">
    <property type="protein sequence ID" value="CCH77404.1"/>
    <property type="molecule type" value="Genomic_DNA"/>
</dbReference>
<dbReference type="AlphaFoldDB" id="A0A077LZN7"/>
<proteinExistence type="predicted"/>
<dbReference type="RefSeq" id="WP_048554346.1">
    <property type="nucleotide sequence ID" value="NZ_HF570958.1"/>
</dbReference>
<dbReference type="GO" id="GO:0003700">
    <property type="term" value="F:DNA-binding transcription factor activity"/>
    <property type="evidence" value="ECO:0007669"/>
    <property type="project" value="TreeGrafter"/>
</dbReference>
<dbReference type="Proteomes" id="UP000035721">
    <property type="component" value="Unassembled WGS sequence"/>
</dbReference>
<dbReference type="Gene3D" id="1.10.260.40">
    <property type="entry name" value="lambda repressor-like DNA-binding domains"/>
    <property type="match status" value="1"/>
</dbReference>
<gene>
    <name evidence="7" type="ORF">BN12_1910002</name>
</gene>
<dbReference type="InterPro" id="IPR010982">
    <property type="entry name" value="Lambda_DNA-bd_dom_sf"/>
</dbReference>
<evidence type="ECO:0000313" key="8">
    <source>
        <dbReference type="Proteomes" id="UP000035721"/>
    </source>
</evidence>
<sequence>MRPPRIRDVAALAGVAPSTVSVVLNDVAESRISDDTRRRVHEAADLLGYTPNAAARSLRTAPERALALVAVDGLGHLPYGLGLVQGLQEACSERGVHLLTLTTGTDRSRESEALRFAAGAQVVGTVLASVYHVRRQVPKLRNLLCLNIEPDEERDGLTAIVPDERAAGRLVAEELLALGHRRVALLSLTRTLEVSQRRDAFLETLLAAGISRSEIVVDRSPNHDGTAFGGWVAAGRVLDLPDRPTAIACFNDRMAMGVYRAAARRGLRIPEDLTVIGHDDLEPVAESLHPSLTTVAPPYSEMAELAASILLDDPGTAPGGGATPGGTTALAGELVRRFSAAAPAAPARSPRTHRKELDVQT</sequence>
<dbReference type="SUPFAM" id="SSF47413">
    <property type="entry name" value="lambda repressor-like DNA-binding domains"/>
    <property type="match status" value="1"/>
</dbReference>
<name>A0A077LZN7_9MICO</name>
<dbReference type="PROSITE" id="PS50932">
    <property type="entry name" value="HTH_LACI_2"/>
    <property type="match status" value="1"/>
</dbReference>
<organism evidence="7 8">
    <name type="scientific">Nostocoides japonicum T1-X7</name>
    <dbReference type="NCBI Taxonomy" id="1194083"/>
    <lineage>
        <taxon>Bacteria</taxon>
        <taxon>Bacillati</taxon>
        <taxon>Actinomycetota</taxon>
        <taxon>Actinomycetes</taxon>
        <taxon>Micrococcales</taxon>
        <taxon>Intrasporangiaceae</taxon>
        <taxon>Nostocoides</taxon>
    </lineage>
</organism>
<keyword evidence="8" id="KW-1185">Reference proteome</keyword>
<evidence type="ECO:0000256" key="5">
    <source>
        <dbReference type="SAM" id="MobiDB-lite"/>
    </source>
</evidence>
<evidence type="ECO:0000256" key="2">
    <source>
        <dbReference type="ARBA" id="ARBA00023015"/>
    </source>
</evidence>